<proteinExistence type="predicted"/>
<evidence type="ECO:0000313" key="5">
    <source>
        <dbReference type="EMBL" id="OUP54421.1"/>
    </source>
</evidence>
<gene>
    <name evidence="5" type="ORF">B5F17_00555</name>
</gene>
<dbReference type="Pfam" id="PF24568">
    <property type="entry name" value="CC_PcsB"/>
    <property type="match status" value="1"/>
</dbReference>
<dbReference type="Gene3D" id="6.10.250.3150">
    <property type="match status" value="1"/>
</dbReference>
<evidence type="ECO:0000313" key="6">
    <source>
        <dbReference type="Proteomes" id="UP000195897"/>
    </source>
</evidence>
<dbReference type="PANTHER" id="PTHR21666">
    <property type="entry name" value="PEPTIDASE-RELATED"/>
    <property type="match status" value="1"/>
</dbReference>
<dbReference type="Pfam" id="PF01551">
    <property type="entry name" value="Peptidase_M23"/>
    <property type="match status" value="1"/>
</dbReference>
<reference evidence="6" key="1">
    <citation type="submission" date="2017-04" db="EMBL/GenBank/DDBJ databases">
        <title>Function of individual gut microbiota members based on whole genome sequencing of pure cultures obtained from chicken caecum.</title>
        <authorList>
            <person name="Medvecky M."/>
            <person name="Cejkova D."/>
            <person name="Polansky O."/>
            <person name="Karasova D."/>
            <person name="Kubasova T."/>
            <person name="Cizek A."/>
            <person name="Rychlik I."/>
        </authorList>
    </citation>
    <scope>NUCLEOTIDE SEQUENCE [LARGE SCALE GENOMIC DNA]</scope>
    <source>
        <strain evidence="6">An180</strain>
    </source>
</reference>
<dbReference type="CDD" id="cd12797">
    <property type="entry name" value="M23_peptidase"/>
    <property type="match status" value="1"/>
</dbReference>
<sequence>MNKTIRKITAAGIIAALMAGMLPGTGSMPTAEAASKSQLQNRLAELKSARAEANAAVKALEGEAEKYSEKIAALDYQIQSTRAQLNTTQKIIDTLTEDIEEKQVELDETVKELDDKQELFETRIRVMYENGDTTYMEVLLSSENFSDMLSHMEIVSQIMDYDKKVVEEYKALKLSIEQQKASLESDRKQQQDYADDLKVAYEEIEAQKKEYKALKAKVDSNIELKKAEAERMLREQEQINDEIAELSRQEAAAVSSSGGGGGGKVYSGSMTWPCPSYNRISSPYGYRTHPISGTRKLHKGLDISASSGNPVIAAASGTVVKSYFSSSYGNYVVISHGGGVMTAYAHMTRRLVSVGERVAAGQQVGTVGSTGNSTGPHLHFEVYVGGSTVNPMNYFN</sequence>
<keyword evidence="2" id="KW-0175">Coiled coil</keyword>
<dbReference type="EMBL" id="NFKK01000001">
    <property type="protein sequence ID" value="OUP54421.1"/>
    <property type="molecule type" value="Genomic_DNA"/>
</dbReference>
<dbReference type="Gene3D" id="2.70.70.10">
    <property type="entry name" value="Glucose Permease (Domain IIA)"/>
    <property type="match status" value="1"/>
</dbReference>
<feature type="coiled-coil region" evidence="2">
    <location>
        <begin position="36"/>
        <end position="119"/>
    </location>
</feature>
<dbReference type="InterPro" id="IPR011055">
    <property type="entry name" value="Dup_hybrid_motif"/>
</dbReference>
<keyword evidence="1" id="KW-0732">Signal</keyword>
<evidence type="ECO:0000256" key="2">
    <source>
        <dbReference type="SAM" id="Coils"/>
    </source>
</evidence>
<dbReference type="RefSeq" id="WP_087369807.1">
    <property type="nucleotide sequence ID" value="NZ_NFKK01000001.1"/>
</dbReference>
<dbReference type="InterPro" id="IPR050570">
    <property type="entry name" value="Cell_wall_metabolism_enzyme"/>
</dbReference>
<comment type="caution">
    <text evidence="5">The sequence shown here is derived from an EMBL/GenBank/DDBJ whole genome shotgun (WGS) entry which is preliminary data.</text>
</comment>
<dbReference type="SUPFAM" id="SSF51261">
    <property type="entry name" value="Duplicated hybrid motif"/>
    <property type="match status" value="1"/>
</dbReference>
<evidence type="ECO:0000256" key="1">
    <source>
        <dbReference type="ARBA" id="ARBA00022729"/>
    </source>
</evidence>
<evidence type="ECO:0000259" key="3">
    <source>
        <dbReference type="Pfam" id="PF01551"/>
    </source>
</evidence>
<accession>A0A1Y4LHT1</accession>
<dbReference type="InterPro" id="IPR057309">
    <property type="entry name" value="PcsB_CC"/>
</dbReference>
<dbReference type="PANTHER" id="PTHR21666:SF270">
    <property type="entry name" value="MUREIN HYDROLASE ACTIVATOR ENVC"/>
    <property type="match status" value="1"/>
</dbReference>
<evidence type="ECO:0000259" key="4">
    <source>
        <dbReference type="Pfam" id="PF24568"/>
    </source>
</evidence>
<feature type="domain" description="M23ase beta-sheet core" evidence="3">
    <location>
        <begin position="297"/>
        <end position="391"/>
    </location>
</feature>
<feature type="domain" description="Peptidoglycan hydrolase PcsB coiled-coil" evidence="4">
    <location>
        <begin position="110"/>
        <end position="178"/>
    </location>
</feature>
<dbReference type="AlphaFoldDB" id="A0A1Y4LHT1"/>
<protein>
    <submittedName>
        <fullName evidence="5">Uncharacterized protein</fullName>
    </submittedName>
</protein>
<name>A0A1Y4LHT1_9FIRM</name>
<dbReference type="GO" id="GO:0004222">
    <property type="term" value="F:metalloendopeptidase activity"/>
    <property type="evidence" value="ECO:0007669"/>
    <property type="project" value="TreeGrafter"/>
</dbReference>
<dbReference type="Proteomes" id="UP000195897">
    <property type="component" value="Unassembled WGS sequence"/>
</dbReference>
<organism evidence="5 6">
    <name type="scientific">Butyricicoccus pullicaecorum</name>
    <dbReference type="NCBI Taxonomy" id="501571"/>
    <lineage>
        <taxon>Bacteria</taxon>
        <taxon>Bacillati</taxon>
        <taxon>Bacillota</taxon>
        <taxon>Clostridia</taxon>
        <taxon>Eubacteriales</taxon>
        <taxon>Butyricicoccaceae</taxon>
        <taxon>Butyricicoccus</taxon>
    </lineage>
</organism>
<dbReference type="InterPro" id="IPR016047">
    <property type="entry name" value="M23ase_b-sheet_dom"/>
</dbReference>
<feature type="coiled-coil region" evidence="2">
    <location>
        <begin position="166"/>
        <end position="249"/>
    </location>
</feature>